<sequence length="214" mass="22937">MNMRHRLSAGLAALALGVGGASVAAAQNAEPFLDYEALKASLADKPLVMNADHGAVGFVATSLIGSKVRGSFQDFTMTMSGGEGGQILVSAEFRVPTMEINRRRNLVMSEDFLYADRYDTITYRGALDPDSLIDDTPMTGVVLGELTLRGTSQPTQLIVDLTCDDIVDCPASSLVINGVMEINRQDFGITSMPGIVRNEIEIPIGGHFRPQVTD</sequence>
<evidence type="ECO:0000256" key="1">
    <source>
        <dbReference type="SAM" id="SignalP"/>
    </source>
</evidence>
<dbReference type="HOGENOM" id="CLU_1234048_0_0_5"/>
<dbReference type="PANTHER" id="PTHR34406">
    <property type="entry name" value="PROTEIN YCEI"/>
    <property type="match status" value="1"/>
</dbReference>
<gene>
    <name evidence="3" type="ordered locus">PB2503_08989</name>
</gene>
<dbReference type="Proteomes" id="UP000001302">
    <property type="component" value="Chromosome"/>
</dbReference>
<dbReference type="Gene3D" id="2.40.128.110">
    <property type="entry name" value="Lipid/polyisoprenoid-binding, YceI-like"/>
    <property type="match status" value="1"/>
</dbReference>
<proteinExistence type="predicted"/>
<evidence type="ECO:0000313" key="3">
    <source>
        <dbReference type="EMBL" id="ADM09851.1"/>
    </source>
</evidence>
<dbReference type="SMART" id="SM00867">
    <property type="entry name" value="YceI"/>
    <property type="match status" value="1"/>
</dbReference>
<keyword evidence="4" id="KW-1185">Reference proteome</keyword>
<accession>E0TCR2</accession>
<reference evidence="3 4" key="2">
    <citation type="journal article" date="2011" name="J. Bacteriol.">
        <title>Complete genome sequence of strain HTCC2503T of Parvularcula bermudensis, the type species of the order "Parvularculales" in the class Alphaproteobacteria.</title>
        <authorList>
            <person name="Oh H.M."/>
            <person name="Kang I."/>
            <person name="Vergin K.L."/>
            <person name="Kang D."/>
            <person name="Rhee K.H."/>
            <person name="Giovannoni S.J."/>
            <person name="Cho J.C."/>
        </authorList>
    </citation>
    <scope>NUCLEOTIDE SEQUENCE [LARGE SCALE GENOMIC DNA]</scope>
    <source>
        <strain evidence="4">ATCC BAA-594 / HTCC2503 / KCTC 12087</strain>
    </source>
</reference>
<evidence type="ECO:0000259" key="2">
    <source>
        <dbReference type="SMART" id="SM00867"/>
    </source>
</evidence>
<dbReference type="OrthoDB" id="9811006at2"/>
<dbReference type="STRING" id="314260.PB2503_08989"/>
<keyword evidence="1" id="KW-0732">Signal</keyword>
<dbReference type="KEGG" id="pbr:PB2503_08989"/>
<protein>
    <recommendedName>
        <fullName evidence="2">Lipid/polyisoprenoid-binding YceI-like domain-containing protein</fullName>
    </recommendedName>
</protein>
<name>E0TCR2_PARBH</name>
<dbReference type="InterPro" id="IPR007372">
    <property type="entry name" value="Lipid/polyisoprenoid-bd_YceI"/>
</dbReference>
<dbReference type="PANTHER" id="PTHR34406:SF1">
    <property type="entry name" value="PROTEIN YCEI"/>
    <property type="match status" value="1"/>
</dbReference>
<dbReference type="eggNOG" id="COG2353">
    <property type="taxonomic scope" value="Bacteria"/>
</dbReference>
<dbReference type="InterPro" id="IPR036761">
    <property type="entry name" value="TTHA0802/YceI-like_sf"/>
</dbReference>
<organism evidence="3 4">
    <name type="scientific">Parvularcula bermudensis (strain ATCC BAA-594 / HTCC2503 / KCTC 12087)</name>
    <dbReference type="NCBI Taxonomy" id="314260"/>
    <lineage>
        <taxon>Bacteria</taxon>
        <taxon>Pseudomonadati</taxon>
        <taxon>Pseudomonadota</taxon>
        <taxon>Alphaproteobacteria</taxon>
        <taxon>Parvularculales</taxon>
        <taxon>Parvularculaceae</taxon>
        <taxon>Parvularcula</taxon>
    </lineage>
</organism>
<feature type="domain" description="Lipid/polyisoprenoid-binding YceI-like" evidence="2">
    <location>
        <begin position="46"/>
        <end position="209"/>
    </location>
</feature>
<dbReference type="RefSeq" id="WP_013300825.1">
    <property type="nucleotide sequence ID" value="NC_014414.1"/>
</dbReference>
<feature type="signal peptide" evidence="1">
    <location>
        <begin position="1"/>
        <end position="26"/>
    </location>
</feature>
<dbReference type="SUPFAM" id="SSF101874">
    <property type="entry name" value="YceI-like"/>
    <property type="match status" value="1"/>
</dbReference>
<feature type="chain" id="PRO_5003140558" description="Lipid/polyisoprenoid-binding YceI-like domain-containing protein" evidence="1">
    <location>
        <begin position="27"/>
        <end position="214"/>
    </location>
</feature>
<evidence type="ECO:0000313" key="4">
    <source>
        <dbReference type="Proteomes" id="UP000001302"/>
    </source>
</evidence>
<dbReference type="Pfam" id="PF04264">
    <property type="entry name" value="YceI"/>
    <property type="match status" value="1"/>
</dbReference>
<dbReference type="AlphaFoldDB" id="E0TCR2"/>
<reference evidence="4" key="1">
    <citation type="submission" date="2010-08" db="EMBL/GenBank/DDBJ databases">
        <title>Genome sequence of Parvularcula bermudensis HTCC2503.</title>
        <authorList>
            <person name="Kang D.-M."/>
            <person name="Oh H.-M."/>
            <person name="Cho J.-C."/>
        </authorList>
    </citation>
    <scope>NUCLEOTIDE SEQUENCE [LARGE SCALE GENOMIC DNA]</scope>
    <source>
        <strain evidence="4">ATCC BAA-594 / HTCC2503 / KCTC 12087</strain>
    </source>
</reference>
<dbReference type="EMBL" id="CP002156">
    <property type="protein sequence ID" value="ADM09851.1"/>
    <property type="molecule type" value="Genomic_DNA"/>
</dbReference>